<comment type="caution">
    <text evidence="1">The sequence shown here is derived from an EMBL/GenBank/DDBJ whole genome shotgun (WGS) entry which is preliminary data.</text>
</comment>
<proteinExistence type="predicted"/>
<name>A0ACC0V1M5_9HYPO</name>
<gene>
    <name evidence="1" type="ORF">N3K66_004601</name>
</gene>
<protein>
    <submittedName>
        <fullName evidence="1">Uncharacterized protein</fullName>
    </submittedName>
</protein>
<evidence type="ECO:0000313" key="1">
    <source>
        <dbReference type="EMBL" id="KAI9900339.1"/>
    </source>
</evidence>
<dbReference type="Proteomes" id="UP001163324">
    <property type="component" value="Chromosome 4"/>
</dbReference>
<reference evidence="1" key="1">
    <citation type="submission" date="2022-10" db="EMBL/GenBank/DDBJ databases">
        <title>Complete Genome of Trichothecium roseum strain YXFP-22015, a Plant Pathogen Isolated from Citrus.</title>
        <authorList>
            <person name="Wang Y."/>
            <person name="Zhu L."/>
        </authorList>
    </citation>
    <scope>NUCLEOTIDE SEQUENCE</scope>
    <source>
        <strain evidence="1">YXFP-22015</strain>
    </source>
</reference>
<dbReference type="EMBL" id="CM047943">
    <property type="protein sequence ID" value="KAI9900339.1"/>
    <property type="molecule type" value="Genomic_DNA"/>
</dbReference>
<evidence type="ECO:0000313" key="2">
    <source>
        <dbReference type="Proteomes" id="UP001163324"/>
    </source>
</evidence>
<organism evidence="1 2">
    <name type="scientific">Trichothecium roseum</name>
    <dbReference type="NCBI Taxonomy" id="47278"/>
    <lineage>
        <taxon>Eukaryota</taxon>
        <taxon>Fungi</taxon>
        <taxon>Dikarya</taxon>
        <taxon>Ascomycota</taxon>
        <taxon>Pezizomycotina</taxon>
        <taxon>Sordariomycetes</taxon>
        <taxon>Hypocreomycetidae</taxon>
        <taxon>Hypocreales</taxon>
        <taxon>Hypocreales incertae sedis</taxon>
        <taxon>Trichothecium</taxon>
    </lineage>
</organism>
<sequence length="594" mass="66122">MSAAIARQSTTHQGDLSKQVAELQGRLAKAEALLASSSPYPPPSTIPAPPGLQNILPKDIITNPSNPAPPIPIITSGGTQQPNTLTTYQEFGAIEFSMPIEDELLHDMDWALDWDMSNFVSEDARQTPAANLAIAATPIPLFGEVDMMTEDELAPLHAKYFDLVHATYPFVSRQRFASDEPVGPCPLPKQALKYAVALMGSTASPLYAHLCRPCYRLARKYMELCEQSDQEADLINLNTFQALLLVIRYEIMGKSLKKAWMTLGRAIRLSKMMQLEIFDTDRIARQPEVPNPRLNAQETDEAEEKGETDTSEEWRNSFWALYMLESYASTRTGMACELGDASDFVVFLPKPDATDQIISSDQHILFRDWQRRYSNGTEQLSSYSGCILMVDLAIRCFNHVRRAQSSSAYRGFWDVHYSLIKEMKSRRTALRRHLDPASVRRDPLAFSMHMNLCATEICFHDAAISQIRGQGLPDELGAESRKSSSAAAFRVAAAVSMTWPVGDEKADLLALQATFVAWPLVMATQTMKRDIDTAPRDTDAFHNLTKSLGLLAAALSRVEQPGGYWHGKADMNRDSPESGMKDSPNRQIASYTSI</sequence>
<keyword evidence="2" id="KW-1185">Reference proteome</keyword>
<accession>A0ACC0V1M5</accession>